<reference evidence="2 3" key="1">
    <citation type="journal article" date="2016" name="Nat. Commun.">
        <title>Extremotolerant tardigrade genome and improved radiotolerance of human cultured cells by tardigrade-unique protein.</title>
        <authorList>
            <person name="Hashimoto T."/>
            <person name="Horikawa D.D."/>
            <person name="Saito Y."/>
            <person name="Kuwahara H."/>
            <person name="Kozuka-Hata H."/>
            <person name="Shin-I T."/>
            <person name="Minakuchi Y."/>
            <person name="Ohishi K."/>
            <person name="Motoyama A."/>
            <person name="Aizu T."/>
            <person name="Enomoto A."/>
            <person name="Kondo K."/>
            <person name="Tanaka S."/>
            <person name="Hara Y."/>
            <person name="Koshikawa S."/>
            <person name="Sagara H."/>
            <person name="Miura T."/>
            <person name="Yokobori S."/>
            <person name="Miyagawa K."/>
            <person name="Suzuki Y."/>
            <person name="Kubo T."/>
            <person name="Oyama M."/>
            <person name="Kohara Y."/>
            <person name="Fujiyama A."/>
            <person name="Arakawa K."/>
            <person name="Katayama T."/>
            <person name="Toyoda A."/>
            <person name="Kunieda T."/>
        </authorList>
    </citation>
    <scope>NUCLEOTIDE SEQUENCE [LARGE SCALE GENOMIC DNA]</scope>
    <source>
        <strain evidence="2 3">YOKOZUNA-1</strain>
    </source>
</reference>
<dbReference type="OrthoDB" id="10042841at2759"/>
<accession>A0A1D1VR13</accession>
<comment type="caution">
    <text evidence="2">The sequence shown here is derived from an EMBL/GenBank/DDBJ whole genome shotgun (WGS) entry which is preliminary data.</text>
</comment>
<name>A0A1D1VR13_RAMVA</name>
<evidence type="ECO:0000313" key="2">
    <source>
        <dbReference type="EMBL" id="GAV02168.1"/>
    </source>
</evidence>
<proteinExistence type="predicted"/>
<sequence>MALRTVLVCALATAIAGESIRVEYKLTKLDNPGGIIYNGKKCDMTGKCDPRLSGYVDTEKALNTWPGPKPLSQFTKIHEDDDVDSPSIQKIVSRDICVGSTYTKANLRVDAVDKDLTGTDQMDQFECMSVGSFRDVKQSEQSATWSTERPCANKFQPDKVKLMYQFRAYKIPERECGRPVGSSKKAGGGYGTLA</sequence>
<dbReference type="AlphaFoldDB" id="A0A1D1VR13"/>
<keyword evidence="1" id="KW-0732">Signal</keyword>
<feature type="signal peptide" evidence="1">
    <location>
        <begin position="1"/>
        <end position="17"/>
    </location>
</feature>
<dbReference type="Proteomes" id="UP000186922">
    <property type="component" value="Unassembled WGS sequence"/>
</dbReference>
<keyword evidence="3" id="KW-1185">Reference proteome</keyword>
<feature type="chain" id="PRO_5008898734" evidence="1">
    <location>
        <begin position="18"/>
        <end position="194"/>
    </location>
</feature>
<organism evidence="2 3">
    <name type="scientific">Ramazzottius varieornatus</name>
    <name type="common">Water bear</name>
    <name type="synonym">Tardigrade</name>
    <dbReference type="NCBI Taxonomy" id="947166"/>
    <lineage>
        <taxon>Eukaryota</taxon>
        <taxon>Metazoa</taxon>
        <taxon>Ecdysozoa</taxon>
        <taxon>Tardigrada</taxon>
        <taxon>Eutardigrada</taxon>
        <taxon>Parachela</taxon>
        <taxon>Hypsibioidea</taxon>
        <taxon>Ramazzottiidae</taxon>
        <taxon>Ramazzottius</taxon>
    </lineage>
</organism>
<evidence type="ECO:0000256" key="1">
    <source>
        <dbReference type="SAM" id="SignalP"/>
    </source>
</evidence>
<evidence type="ECO:0000313" key="3">
    <source>
        <dbReference type="Proteomes" id="UP000186922"/>
    </source>
</evidence>
<dbReference type="EMBL" id="BDGG01000008">
    <property type="protein sequence ID" value="GAV02168.1"/>
    <property type="molecule type" value="Genomic_DNA"/>
</dbReference>
<protein>
    <submittedName>
        <fullName evidence="2">Uncharacterized protein</fullName>
    </submittedName>
</protein>
<gene>
    <name evidence="2" type="primary">RvY_12765-1</name>
    <name evidence="2" type="synonym">RvY_12765.1</name>
    <name evidence="2" type="ORF">RvY_12765</name>
</gene>